<sequence length="53" mass="6062">MNDKVISLEQANQLQRALEQPLPDSPTELEPEIGQISLLLHLHQMDSSRMTKH</sequence>
<evidence type="ECO:0000313" key="1">
    <source>
        <dbReference type="EMBL" id="EHI54364.1"/>
    </source>
</evidence>
<accession>A0ABN0E5S3</accession>
<comment type="caution">
    <text evidence="1">The sequence shown here is derived from an EMBL/GenBank/DDBJ whole genome shotgun (WGS) entry which is preliminary data.</text>
</comment>
<reference evidence="1 2" key="1">
    <citation type="journal article" date="2012" name="Front. Microbiol.">
        <title>Draft Genome Sequence of the Virulent Strain 01-B526 of the Fish Pathogen Aeromonas salmonicida.</title>
        <authorList>
            <person name="Charette S.J."/>
            <person name="Brochu F."/>
            <person name="Boyle B."/>
            <person name="Filion G."/>
            <person name="Tanaka K.H."/>
            <person name="Derome N."/>
        </authorList>
    </citation>
    <scope>NUCLEOTIDE SEQUENCE [LARGE SCALE GENOMIC DNA]</scope>
    <source>
        <strain evidence="1 2">01-B526</strain>
    </source>
</reference>
<name>A0ABN0E5S3_AERSS</name>
<gene>
    <name evidence="1" type="ORF">IYQ_01242</name>
</gene>
<keyword evidence="2" id="KW-1185">Reference proteome</keyword>
<dbReference type="EMBL" id="AGVO01000002">
    <property type="protein sequence ID" value="EHI54364.1"/>
    <property type="molecule type" value="Genomic_DNA"/>
</dbReference>
<evidence type="ECO:0000313" key="2">
    <source>
        <dbReference type="Proteomes" id="UP000006428"/>
    </source>
</evidence>
<organism evidence="1 2">
    <name type="scientific">Aeromonas salmonicida subsp. salmonicida 01-B526</name>
    <dbReference type="NCBI Taxonomy" id="1076135"/>
    <lineage>
        <taxon>Bacteria</taxon>
        <taxon>Pseudomonadati</taxon>
        <taxon>Pseudomonadota</taxon>
        <taxon>Gammaproteobacteria</taxon>
        <taxon>Aeromonadales</taxon>
        <taxon>Aeromonadaceae</taxon>
        <taxon>Aeromonas</taxon>
    </lineage>
</organism>
<proteinExistence type="predicted"/>
<dbReference type="Proteomes" id="UP000006428">
    <property type="component" value="Unassembled WGS sequence"/>
</dbReference>
<protein>
    <submittedName>
        <fullName evidence="1">Uncharacterized protein</fullName>
    </submittedName>
</protein>